<gene>
    <name evidence="2" type="ORF">KDAU_11930</name>
</gene>
<dbReference type="RefSeq" id="WP_160145674.1">
    <property type="nucleotide sequence ID" value="NZ_BIFQ01000001.1"/>
</dbReference>
<proteinExistence type="predicted"/>
<dbReference type="Proteomes" id="UP000287224">
    <property type="component" value="Unassembled WGS sequence"/>
</dbReference>
<reference evidence="3" key="1">
    <citation type="submission" date="2018-12" db="EMBL/GenBank/DDBJ databases">
        <title>Tengunoibacter tsumagoiensis gen. nov., sp. nov., Dictyobacter kobayashii sp. nov., D. alpinus sp. nov., and D. joshuensis sp. nov. and description of Dictyobacteraceae fam. nov. within the order Ktedonobacterales isolated from Tengu-no-mugimeshi.</title>
        <authorList>
            <person name="Wang C.M."/>
            <person name="Zheng Y."/>
            <person name="Sakai Y."/>
            <person name="Toyoda A."/>
            <person name="Minakuchi Y."/>
            <person name="Abe K."/>
            <person name="Yokota A."/>
            <person name="Yabe S."/>
        </authorList>
    </citation>
    <scope>NUCLEOTIDE SEQUENCE [LARGE SCALE GENOMIC DNA]</scope>
    <source>
        <strain evidence="3">S-27</strain>
    </source>
</reference>
<feature type="domain" description="Alpha/beta hydrolase fold-5" evidence="1">
    <location>
        <begin position="68"/>
        <end position="229"/>
    </location>
</feature>
<evidence type="ECO:0000313" key="2">
    <source>
        <dbReference type="EMBL" id="GCE03864.1"/>
    </source>
</evidence>
<evidence type="ECO:0000259" key="1">
    <source>
        <dbReference type="Pfam" id="PF12695"/>
    </source>
</evidence>
<keyword evidence="3" id="KW-1185">Reference proteome</keyword>
<sequence>MRKVWSNAGRVLLILLILGVGYLLSYFKPMPATEPALSAMKSRNAVTVTTTSDVIAFQPAQKATLGYIFYPGALVDPRAYAYYMHSLAEHGIATYIVKMPFSFAFFGNDRAANVIAAHPDIHNWVLGGHSLGGVSASIYTATHPNQIKGLVLYASYPAADISKQIASIPVLSISGSNDGLATPASIRASKPLLPADTRYVVIQGGIHSYFGEYGHQPGDGEAGISRENARAQILSQTLQFLQSIH</sequence>
<comment type="caution">
    <text evidence="2">The sequence shown here is derived from an EMBL/GenBank/DDBJ whole genome shotgun (WGS) entry which is preliminary data.</text>
</comment>
<dbReference type="GO" id="GO:0016787">
    <property type="term" value="F:hydrolase activity"/>
    <property type="evidence" value="ECO:0007669"/>
    <property type="project" value="UniProtKB-KW"/>
</dbReference>
<dbReference type="OrthoDB" id="9780932at2"/>
<dbReference type="EMBL" id="BIFQ01000001">
    <property type="protein sequence ID" value="GCE03864.1"/>
    <property type="molecule type" value="Genomic_DNA"/>
</dbReference>
<organism evidence="2 3">
    <name type="scientific">Dictyobacter aurantiacus</name>
    <dbReference type="NCBI Taxonomy" id="1936993"/>
    <lineage>
        <taxon>Bacteria</taxon>
        <taxon>Bacillati</taxon>
        <taxon>Chloroflexota</taxon>
        <taxon>Ktedonobacteria</taxon>
        <taxon>Ktedonobacterales</taxon>
        <taxon>Dictyobacteraceae</taxon>
        <taxon>Dictyobacter</taxon>
    </lineage>
</organism>
<dbReference type="AlphaFoldDB" id="A0A401ZAG1"/>
<dbReference type="InterPro" id="IPR029059">
    <property type="entry name" value="AB_hydrolase_5"/>
</dbReference>
<evidence type="ECO:0000313" key="3">
    <source>
        <dbReference type="Proteomes" id="UP000287224"/>
    </source>
</evidence>
<keyword evidence="2" id="KW-0378">Hydrolase</keyword>
<protein>
    <submittedName>
        <fullName evidence="2">Alpha/beta hydrolase</fullName>
    </submittedName>
</protein>
<dbReference type="SUPFAM" id="SSF53474">
    <property type="entry name" value="alpha/beta-Hydrolases"/>
    <property type="match status" value="1"/>
</dbReference>
<dbReference type="InterPro" id="IPR029058">
    <property type="entry name" value="AB_hydrolase_fold"/>
</dbReference>
<name>A0A401ZAG1_9CHLR</name>
<dbReference type="Pfam" id="PF12695">
    <property type="entry name" value="Abhydrolase_5"/>
    <property type="match status" value="1"/>
</dbReference>
<accession>A0A401ZAG1</accession>
<dbReference type="Gene3D" id="3.40.50.1820">
    <property type="entry name" value="alpha/beta hydrolase"/>
    <property type="match status" value="1"/>
</dbReference>